<dbReference type="InterPro" id="IPR050766">
    <property type="entry name" value="Bact_Lucif_Oxidored"/>
</dbReference>
<evidence type="ECO:0000256" key="2">
    <source>
        <dbReference type="ARBA" id="ARBA00023033"/>
    </source>
</evidence>
<dbReference type="STRING" id="568860.SAMN05421811_10846"/>
<dbReference type="InterPro" id="IPR036661">
    <property type="entry name" value="Luciferase-like_sf"/>
</dbReference>
<dbReference type="EMBL" id="FOHX01000008">
    <property type="protein sequence ID" value="SEU24143.1"/>
    <property type="molecule type" value="Genomic_DNA"/>
</dbReference>
<gene>
    <name evidence="4" type="ORF">SAMN05421811_10846</name>
</gene>
<keyword evidence="5" id="KW-1185">Reference proteome</keyword>
<evidence type="ECO:0000259" key="3">
    <source>
        <dbReference type="Pfam" id="PF00296"/>
    </source>
</evidence>
<dbReference type="OrthoDB" id="5241801at2"/>
<dbReference type="PANTHER" id="PTHR30137:SF8">
    <property type="entry name" value="BLR5498 PROTEIN"/>
    <property type="match status" value="1"/>
</dbReference>
<dbReference type="Pfam" id="PF00296">
    <property type="entry name" value="Bac_luciferase"/>
    <property type="match status" value="1"/>
</dbReference>
<dbReference type="PANTHER" id="PTHR30137">
    <property type="entry name" value="LUCIFERASE-LIKE MONOOXYGENASE"/>
    <property type="match status" value="1"/>
</dbReference>
<evidence type="ECO:0000313" key="5">
    <source>
        <dbReference type="Proteomes" id="UP000199361"/>
    </source>
</evidence>
<reference evidence="4 5" key="1">
    <citation type="submission" date="2016-10" db="EMBL/GenBank/DDBJ databases">
        <authorList>
            <person name="de Groot N.N."/>
        </authorList>
    </citation>
    <scope>NUCLEOTIDE SEQUENCE [LARGE SCALE GENOMIC DNA]</scope>
    <source>
        <strain evidence="4 5">CGMCC 4.5598</strain>
    </source>
</reference>
<evidence type="ECO:0000313" key="4">
    <source>
        <dbReference type="EMBL" id="SEU24143.1"/>
    </source>
</evidence>
<evidence type="ECO:0000256" key="1">
    <source>
        <dbReference type="ARBA" id="ARBA00023002"/>
    </source>
</evidence>
<organism evidence="4 5">
    <name type="scientific">Nonomuraea wenchangensis</name>
    <dbReference type="NCBI Taxonomy" id="568860"/>
    <lineage>
        <taxon>Bacteria</taxon>
        <taxon>Bacillati</taxon>
        <taxon>Actinomycetota</taxon>
        <taxon>Actinomycetes</taxon>
        <taxon>Streptosporangiales</taxon>
        <taxon>Streptosporangiaceae</taxon>
        <taxon>Nonomuraea</taxon>
    </lineage>
</organism>
<keyword evidence="2 4" id="KW-0503">Monooxygenase</keyword>
<name>A0A1I0KHU7_9ACTN</name>
<dbReference type="AlphaFoldDB" id="A0A1I0KHU7"/>
<protein>
    <submittedName>
        <fullName evidence="4">Flavin-dependent oxidoreductase, luciferase family (Includes alkanesulfonate monooxygenase SsuD and methylene tetrahydromethanopterin reductase)</fullName>
    </submittedName>
</protein>
<dbReference type="Gene3D" id="3.20.20.30">
    <property type="entry name" value="Luciferase-like domain"/>
    <property type="match status" value="1"/>
</dbReference>
<dbReference type="Proteomes" id="UP000199361">
    <property type="component" value="Unassembled WGS sequence"/>
</dbReference>
<dbReference type="InterPro" id="IPR011251">
    <property type="entry name" value="Luciferase-like_dom"/>
</dbReference>
<dbReference type="GO" id="GO:0005829">
    <property type="term" value="C:cytosol"/>
    <property type="evidence" value="ECO:0007669"/>
    <property type="project" value="TreeGrafter"/>
</dbReference>
<proteinExistence type="predicted"/>
<dbReference type="SUPFAM" id="SSF51679">
    <property type="entry name" value="Bacterial luciferase-like"/>
    <property type="match status" value="1"/>
</dbReference>
<accession>A0A1I0KHU7</accession>
<dbReference type="GO" id="GO:0004497">
    <property type="term" value="F:monooxygenase activity"/>
    <property type="evidence" value="ECO:0007669"/>
    <property type="project" value="UniProtKB-KW"/>
</dbReference>
<dbReference type="GO" id="GO:0016705">
    <property type="term" value="F:oxidoreductase activity, acting on paired donors, with incorporation or reduction of molecular oxygen"/>
    <property type="evidence" value="ECO:0007669"/>
    <property type="project" value="InterPro"/>
</dbReference>
<feature type="domain" description="Luciferase-like" evidence="3">
    <location>
        <begin position="25"/>
        <end position="297"/>
    </location>
</feature>
<keyword evidence="1" id="KW-0560">Oxidoreductase</keyword>
<sequence length="334" mass="36345">MLTGAPMTASVYLLVLGDHLPDPRTGVSPPERERLRAVVEQAVAAEQAGFTGVAIGEHHFTRYIVSAPQLLLAAIAARTTTLRLSTGVTLLAHHDPVRVAEELATLDALSDGRAELIAARGVSRETDAAFGISPSELRPRFHENLRLLLKLLREENVTWRGTYRGPLENVTTAPRPVQRPHPTVWIGSGSRASADLAATLGMPLMLPSTLRDPAVHLDLVTHYRRHAPGRVGLPSHVFVAERDARERWRPHLRAYASFATRWRGDGAPIDLDELMAGAAICGDPSEVADRLNAQQKLLGLDTHLLLIDIGGLPHDEVLGVIRLLGEKVLPQLTT</sequence>